<accession>A0A9W6P8F9</accession>
<evidence type="ECO:0000313" key="3">
    <source>
        <dbReference type="Proteomes" id="UP001165092"/>
    </source>
</evidence>
<gene>
    <name evidence="2" type="ORF">Nans01_34310</name>
</gene>
<dbReference type="AlphaFoldDB" id="A0A9W6P8F9"/>
<keyword evidence="1" id="KW-1133">Transmembrane helix</keyword>
<keyword evidence="1" id="KW-0812">Transmembrane</keyword>
<evidence type="ECO:0000313" key="2">
    <source>
        <dbReference type="EMBL" id="GLU49080.1"/>
    </source>
</evidence>
<protein>
    <submittedName>
        <fullName evidence="2">Uncharacterized protein</fullName>
    </submittedName>
</protein>
<feature type="transmembrane region" description="Helical" evidence="1">
    <location>
        <begin position="117"/>
        <end position="138"/>
    </location>
</feature>
<organism evidence="2 3">
    <name type="scientific">Nocardiopsis ansamitocini</name>
    <dbReference type="NCBI Taxonomy" id="1670832"/>
    <lineage>
        <taxon>Bacteria</taxon>
        <taxon>Bacillati</taxon>
        <taxon>Actinomycetota</taxon>
        <taxon>Actinomycetes</taxon>
        <taxon>Streptosporangiales</taxon>
        <taxon>Nocardiopsidaceae</taxon>
        <taxon>Nocardiopsis</taxon>
    </lineage>
</organism>
<dbReference type="EMBL" id="BSQG01000005">
    <property type="protein sequence ID" value="GLU49080.1"/>
    <property type="molecule type" value="Genomic_DNA"/>
</dbReference>
<evidence type="ECO:0000256" key="1">
    <source>
        <dbReference type="SAM" id="Phobius"/>
    </source>
</evidence>
<reference evidence="2" key="1">
    <citation type="submission" date="2023-02" db="EMBL/GenBank/DDBJ databases">
        <title>Nocardiopsis ansamitocini NBRC 112285.</title>
        <authorList>
            <person name="Ichikawa N."/>
            <person name="Sato H."/>
            <person name="Tonouchi N."/>
        </authorList>
    </citation>
    <scope>NUCLEOTIDE SEQUENCE</scope>
    <source>
        <strain evidence="2">NBRC 112285</strain>
    </source>
</reference>
<comment type="caution">
    <text evidence="2">The sequence shown here is derived from an EMBL/GenBank/DDBJ whole genome shotgun (WGS) entry which is preliminary data.</text>
</comment>
<name>A0A9W6P8F9_9ACTN</name>
<keyword evidence="3" id="KW-1185">Reference proteome</keyword>
<keyword evidence="1" id="KW-0472">Membrane</keyword>
<feature type="transmembrane region" description="Helical" evidence="1">
    <location>
        <begin position="73"/>
        <end position="97"/>
    </location>
</feature>
<proteinExistence type="predicted"/>
<sequence>MNLSRYVRDHYLDDTPATTALRLLPRALGVFTMGYALYVIASPEAMTVPTALSGQVADPEVATLTRAVLARDLACGAAMLLVPSGAALYTAIGIRVASDLGDAIGFGLTLPTQDARTSSVLVAGVFGAVCALSALGAYGPRRRRDRAGVRASKK</sequence>
<dbReference type="RefSeq" id="WP_285760531.1">
    <property type="nucleotide sequence ID" value="NZ_BSQG01000005.1"/>
</dbReference>
<dbReference type="Proteomes" id="UP001165092">
    <property type="component" value="Unassembled WGS sequence"/>
</dbReference>